<evidence type="ECO:0000259" key="4">
    <source>
        <dbReference type="Pfam" id="PF00171"/>
    </source>
</evidence>
<evidence type="ECO:0000313" key="5">
    <source>
        <dbReference type="EMBL" id="MET4575991.1"/>
    </source>
</evidence>
<proteinExistence type="inferred from homology"/>
<dbReference type="InterPro" id="IPR029510">
    <property type="entry name" value="Ald_DH_CS_GLU"/>
</dbReference>
<keyword evidence="1 3" id="KW-0560">Oxidoreductase</keyword>
<feature type="domain" description="Aldehyde dehydrogenase" evidence="4">
    <location>
        <begin position="12"/>
        <end position="474"/>
    </location>
</feature>
<dbReference type="Pfam" id="PF00171">
    <property type="entry name" value="Aldedh"/>
    <property type="match status" value="1"/>
</dbReference>
<accession>A0ABV2Q4M3</accession>
<dbReference type="SUPFAM" id="SSF53720">
    <property type="entry name" value="ALDH-like"/>
    <property type="match status" value="1"/>
</dbReference>
<dbReference type="EC" id="1.2.1.-" evidence="5"/>
<keyword evidence="6" id="KW-1185">Reference proteome</keyword>
<dbReference type="PROSITE" id="PS00687">
    <property type="entry name" value="ALDEHYDE_DEHYDR_GLU"/>
    <property type="match status" value="1"/>
</dbReference>
<name>A0ABV2Q4M3_9BURK</name>
<dbReference type="Gene3D" id="3.40.309.10">
    <property type="entry name" value="Aldehyde Dehydrogenase, Chain A, domain 2"/>
    <property type="match status" value="1"/>
</dbReference>
<protein>
    <submittedName>
        <fullName evidence="5">Acyl-CoA reductase-like NAD-dependent aldehyde dehydrogenase</fullName>
        <ecNumber evidence="5">1.2.1.-</ecNumber>
    </submittedName>
</protein>
<sequence>MQNYQMLIDGQWVDSCSTATLESINPYTGQVWAKIPRAQIEDADAAVRAAHQALKRGPWGRLTAGARSMHLRKLGDLITSNAETLARTEVQDNGKLYAEMRAQVNAVAQMAYFFAGLADKIEGSVPPPDRAGMLTYTRREPVGVVVCIVPWNSPLALLASKAFPALAAGCTLVVKPSEHASASSLEFGRLLELAGFPPGVVNIVTGLGAEIGEALVSHPLVAKIAFTGGESSGQRVNELAARDFKGVTMELGGKSPNIVFDDASLEDAVNGAVAGIFGAAGQTCIAGSRLLVQANIHDELVARLIAVAKVARMGDPNLAETQIGPIATKPQYQKILEYIQIAKDEGANCVLGGRASKELGGLFIEPTIFTGINNDMRIAREEVFGPVLSIIKFRDEAEALSIANDTVYGLAAGVWTQNMGRAFRVVNALEAGTVWVNTYRALGVHMPFGGVKRSGLGRENGIEAIEGYLHTKSVWLNYDAPTANPFVMRI</sequence>
<dbReference type="InterPro" id="IPR016163">
    <property type="entry name" value="Ald_DH_C"/>
</dbReference>
<dbReference type="GO" id="GO:0016491">
    <property type="term" value="F:oxidoreductase activity"/>
    <property type="evidence" value="ECO:0007669"/>
    <property type="project" value="UniProtKB-KW"/>
</dbReference>
<dbReference type="EMBL" id="JBEPSH010000002">
    <property type="protein sequence ID" value="MET4575991.1"/>
    <property type="molecule type" value="Genomic_DNA"/>
</dbReference>
<reference evidence="5 6" key="1">
    <citation type="submission" date="2024-06" db="EMBL/GenBank/DDBJ databases">
        <title>Sorghum-associated microbial communities from plants grown in Nebraska, USA.</title>
        <authorList>
            <person name="Schachtman D."/>
        </authorList>
    </citation>
    <scope>NUCLEOTIDE SEQUENCE [LARGE SCALE GENOMIC DNA]</scope>
    <source>
        <strain evidence="5 6">2709</strain>
    </source>
</reference>
<comment type="caution">
    <text evidence="5">The sequence shown here is derived from an EMBL/GenBank/DDBJ whole genome shotgun (WGS) entry which is preliminary data.</text>
</comment>
<dbReference type="Proteomes" id="UP001549320">
    <property type="component" value="Unassembled WGS sequence"/>
</dbReference>
<dbReference type="PANTHER" id="PTHR11699">
    <property type="entry name" value="ALDEHYDE DEHYDROGENASE-RELATED"/>
    <property type="match status" value="1"/>
</dbReference>
<dbReference type="InterPro" id="IPR016162">
    <property type="entry name" value="Ald_DH_N"/>
</dbReference>
<dbReference type="CDD" id="cd07114">
    <property type="entry name" value="ALDH_DhaS"/>
    <property type="match status" value="1"/>
</dbReference>
<evidence type="ECO:0000256" key="3">
    <source>
        <dbReference type="RuleBase" id="RU003345"/>
    </source>
</evidence>
<dbReference type="PROSITE" id="PS00070">
    <property type="entry name" value="ALDEHYDE_DEHYDR_CYS"/>
    <property type="match status" value="1"/>
</dbReference>
<dbReference type="InterPro" id="IPR016161">
    <property type="entry name" value="Ald_DH/histidinol_DH"/>
</dbReference>
<dbReference type="InterPro" id="IPR015590">
    <property type="entry name" value="Aldehyde_DH_dom"/>
</dbReference>
<dbReference type="RefSeq" id="WP_354441809.1">
    <property type="nucleotide sequence ID" value="NZ_JBEPSH010000002.1"/>
</dbReference>
<feature type="active site" evidence="2">
    <location>
        <position position="250"/>
    </location>
</feature>
<gene>
    <name evidence="5" type="ORF">ABIE13_001091</name>
</gene>
<dbReference type="InterPro" id="IPR016160">
    <property type="entry name" value="Ald_DH_CS_CYS"/>
</dbReference>
<dbReference type="Gene3D" id="3.40.605.10">
    <property type="entry name" value="Aldehyde Dehydrogenase, Chain A, domain 1"/>
    <property type="match status" value="1"/>
</dbReference>
<evidence type="ECO:0000256" key="2">
    <source>
        <dbReference type="PROSITE-ProRule" id="PRU10007"/>
    </source>
</evidence>
<organism evidence="5 6">
    <name type="scientific">Ottowia thiooxydans</name>
    <dbReference type="NCBI Taxonomy" id="219182"/>
    <lineage>
        <taxon>Bacteria</taxon>
        <taxon>Pseudomonadati</taxon>
        <taxon>Pseudomonadota</taxon>
        <taxon>Betaproteobacteria</taxon>
        <taxon>Burkholderiales</taxon>
        <taxon>Comamonadaceae</taxon>
        <taxon>Ottowia</taxon>
    </lineage>
</organism>
<comment type="similarity">
    <text evidence="3">Belongs to the aldehyde dehydrogenase family.</text>
</comment>
<evidence type="ECO:0000313" key="6">
    <source>
        <dbReference type="Proteomes" id="UP001549320"/>
    </source>
</evidence>
<evidence type="ECO:0000256" key="1">
    <source>
        <dbReference type="ARBA" id="ARBA00023002"/>
    </source>
</evidence>